<protein>
    <submittedName>
        <fullName evidence="2">Uncharacterized protein</fullName>
    </submittedName>
</protein>
<name>A0AAJ1WXD4_9HYPH</name>
<accession>A0AAJ1WXD4</accession>
<comment type="caution">
    <text evidence="2">The sequence shown here is derived from an EMBL/GenBank/DDBJ whole genome shotgun (WGS) entry which is preliminary data.</text>
</comment>
<keyword evidence="1" id="KW-0472">Membrane</keyword>
<keyword evidence="1" id="KW-1133">Transmembrane helix</keyword>
<dbReference type="AlphaFoldDB" id="A0AAJ1WXD4"/>
<dbReference type="Proteomes" id="UP001223420">
    <property type="component" value="Unassembled WGS sequence"/>
</dbReference>
<proteinExistence type="predicted"/>
<sequence length="155" mass="16202">MIAPEDGHAYLRDVIRSVALLARRVAGSPDRLVRSLAVLAVLVVAAAALTAAPRPARAAPVAGPACWVVSQNVAVLSDARKVETRKNAPEARRALFDGTDLCPADLEVGGELGLPRRPVEAPRPRHASAASYGYAPIVAPAFGPDEALHRPPRAA</sequence>
<organism evidence="2 3">
    <name type="scientific">Methylobacterium brachiatum</name>
    <dbReference type="NCBI Taxonomy" id="269660"/>
    <lineage>
        <taxon>Bacteria</taxon>
        <taxon>Pseudomonadati</taxon>
        <taxon>Pseudomonadota</taxon>
        <taxon>Alphaproteobacteria</taxon>
        <taxon>Hyphomicrobiales</taxon>
        <taxon>Methylobacteriaceae</taxon>
        <taxon>Methylobacterium</taxon>
    </lineage>
</organism>
<keyword evidence="1" id="KW-0812">Transmembrane</keyword>
<gene>
    <name evidence="2" type="ORF">QO001_003039</name>
</gene>
<reference evidence="2" key="1">
    <citation type="submission" date="2023-07" db="EMBL/GenBank/DDBJ databases">
        <title>Genomic Encyclopedia of Type Strains, Phase IV (KMG-IV): sequencing the most valuable type-strain genomes for metagenomic binning, comparative biology and taxonomic classification.</title>
        <authorList>
            <person name="Goeker M."/>
        </authorList>
    </citation>
    <scope>NUCLEOTIDE SEQUENCE</scope>
    <source>
        <strain evidence="2">DSM 19569</strain>
    </source>
</reference>
<evidence type="ECO:0000313" key="2">
    <source>
        <dbReference type="EMBL" id="MDQ0544110.1"/>
    </source>
</evidence>
<dbReference type="EMBL" id="JAUSWL010000004">
    <property type="protein sequence ID" value="MDQ0544110.1"/>
    <property type="molecule type" value="Genomic_DNA"/>
</dbReference>
<dbReference type="RefSeq" id="WP_007567699.1">
    <property type="nucleotide sequence ID" value="NZ_JAJALK010000005.1"/>
</dbReference>
<feature type="transmembrane region" description="Helical" evidence="1">
    <location>
        <begin position="32"/>
        <end position="52"/>
    </location>
</feature>
<evidence type="ECO:0000313" key="3">
    <source>
        <dbReference type="Proteomes" id="UP001223420"/>
    </source>
</evidence>
<evidence type="ECO:0000256" key="1">
    <source>
        <dbReference type="SAM" id="Phobius"/>
    </source>
</evidence>